<evidence type="ECO:0000313" key="3">
    <source>
        <dbReference type="Proteomes" id="UP000607435"/>
    </source>
</evidence>
<sequence>MTLKYYDTTNLNPIVEELFQLTFSKEDIPFQSTVLPICFTTITNIYSKGQSSVYKKTETPLIGLIATGQFYESYQFLVNQESNSYGITFHPTALHKITNLDIHKLTNKHVPLKAFAPKLYELLNPIFLTHKDDAKGLTKSLKKFFLELPITTNKTTALIDKLIAIIHKKEGMLNTYELLDYIDFSQKTLETQFKKIVGLTPGKYIRLHRFLKLMRKHEGKEIDLKDLIHMYNYYDHSHFVKDFKHFMKQSPKDYFKSENAFLNEYLNK</sequence>
<dbReference type="PROSITE" id="PS01124">
    <property type="entry name" value="HTH_ARAC_FAMILY_2"/>
    <property type="match status" value="1"/>
</dbReference>
<proteinExistence type="predicted"/>
<dbReference type="InterPro" id="IPR018060">
    <property type="entry name" value="HTH_AraC"/>
</dbReference>
<gene>
    <name evidence="2" type="ORF">H6H04_12260</name>
</gene>
<protein>
    <submittedName>
        <fullName evidence="2">AraC family transcriptional regulator</fullName>
    </submittedName>
</protein>
<reference evidence="2 3" key="1">
    <citation type="submission" date="2020-08" db="EMBL/GenBank/DDBJ databases">
        <title>Winogradskyella ouciana sp. nov., isolated from the hadal seawater of the Mariana Trench.</title>
        <authorList>
            <person name="He X."/>
        </authorList>
    </citation>
    <scope>NUCLEOTIDE SEQUENCE [LARGE SCALE GENOMIC DNA]</scope>
    <source>
        <strain evidence="2 3">KCTC 22026</strain>
    </source>
</reference>
<dbReference type="EMBL" id="JACOME010000003">
    <property type="protein sequence ID" value="MBC3847160.1"/>
    <property type="molecule type" value="Genomic_DNA"/>
</dbReference>
<dbReference type="RefSeq" id="WP_186846280.1">
    <property type="nucleotide sequence ID" value="NZ_JACOME010000003.1"/>
</dbReference>
<comment type="caution">
    <text evidence="2">The sequence shown here is derived from an EMBL/GenBank/DDBJ whole genome shotgun (WGS) entry which is preliminary data.</text>
</comment>
<organism evidence="2 3">
    <name type="scientific">Winogradskyella echinorum</name>
    <dbReference type="NCBI Taxonomy" id="538189"/>
    <lineage>
        <taxon>Bacteria</taxon>
        <taxon>Pseudomonadati</taxon>
        <taxon>Bacteroidota</taxon>
        <taxon>Flavobacteriia</taxon>
        <taxon>Flavobacteriales</taxon>
        <taxon>Flavobacteriaceae</taxon>
        <taxon>Winogradskyella</taxon>
    </lineage>
</organism>
<evidence type="ECO:0000259" key="1">
    <source>
        <dbReference type="PROSITE" id="PS01124"/>
    </source>
</evidence>
<evidence type="ECO:0000313" key="2">
    <source>
        <dbReference type="EMBL" id="MBC3847160.1"/>
    </source>
</evidence>
<name>A0ABR6Y4K0_9FLAO</name>
<dbReference type="Pfam" id="PF20240">
    <property type="entry name" value="DUF6597"/>
    <property type="match status" value="1"/>
</dbReference>
<dbReference type="Gene3D" id="1.10.10.60">
    <property type="entry name" value="Homeodomain-like"/>
    <property type="match status" value="1"/>
</dbReference>
<dbReference type="InterPro" id="IPR046532">
    <property type="entry name" value="DUF6597"/>
</dbReference>
<feature type="domain" description="HTH araC/xylS-type" evidence="1">
    <location>
        <begin position="160"/>
        <end position="257"/>
    </location>
</feature>
<accession>A0ABR6Y4K0</accession>
<dbReference type="Proteomes" id="UP000607435">
    <property type="component" value="Unassembled WGS sequence"/>
</dbReference>
<dbReference type="Pfam" id="PF12833">
    <property type="entry name" value="HTH_18"/>
    <property type="match status" value="1"/>
</dbReference>
<dbReference type="SMART" id="SM00342">
    <property type="entry name" value="HTH_ARAC"/>
    <property type="match status" value="1"/>
</dbReference>
<keyword evidence="3" id="KW-1185">Reference proteome</keyword>